<protein>
    <submittedName>
        <fullName evidence="4">DUF953 domain-containing protein</fullName>
    </submittedName>
</protein>
<dbReference type="PANTHER" id="PTHR45663:SF11">
    <property type="entry name" value="GEO12009P1"/>
    <property type="match status" value="1"/>
</dbReference>
<dbReference type="KEGG" id="tfr:BR63_18245"/>
<dbReference type="GO" id="GO:0015035">
    <property type="term" value="F:protein-disulfide reductase activity"/>
    <property type="evidence" value="ECO:0007669"/>
    <property type="project" value="TreeGrafter"/>
</dbReference>
<evidence type="ECO:0000256" key="1">
    <source>
        <dbReference type="ARBA" id="ARBA00008987"/>
    </source>
</evidence>
<dbReference type="InterPro" id="IPR013766">
    <property type="entry name" value="Thioredoxin_domain"/>
</dbReference>
<evidence type="ECO:0000256" key="2">
    <source>
        <dbReference type="ARBA" id="ARBA00023284"/>
    </source>
</evidence>
<dbReference type="PROSITE" id="PS51352">
    <property type="entry name" value="THIOREDOXIN_2"/>
    <property type="match status" value="1"/>
</dbReference>
<keyword evidence="2" id="KW-0676">Redox-active center</keyword>
<dbReference type="InterPro" id="IPR036249">
    <property type="entry name" value="Thioredoxin-like_sf"/>
</dbReference>
<gene>
    <name evidence="4" type="ORF">BR63_18245</name>
</gene>
<sequence>MIKGLLDMKKWLPVLLIGALLLGGFVWKKTQVKNDGPVETANPLQVMNEILGKKPIFVEFTSDDCPYCVKMKPIIKELQDKYGEQIQFVIANTGNNEEARKLALFYRVRGIPAVFIHDQEGKIIEKYEGFTTKETLEKGINKVIKP</sequence>
<dbReference type="GO" id="GO:0005737">
    <property type="term" value="C:cytoplasm"/>
    <property type="evidence" value="ECO:0007669"/>
    <property type="project" value="TreeGrafter"/>
</dbReference>
<evidence type="ECO:0000313" key="5">
    <source>
        <dbReference type="Proteomes" id="UP000515847"/>
    </source>
</evidence>
<dbReference type="InterPro" id="IPR012336">
    <property type="entry name" value="Thioredoxin-like_fold"/>
</dbReference>
<keyword evidence="5" id="KW-1185">Reference proteome</keyword>
<dbReference type="PANTHER" id="PTHR45663">
    <property type="entry name" value="GEO12009P1"/>
    <property type="match status" value="1"/>
</dbReference>
<accession>A0A7G6E7H9</accession>
<feature type="domain" description="Thioredoxin" evidence="3">
    <location>
        <begin position="20"/>
        <end position="145"/>
    </location>
</feature>
<dbReference type="PROSITE" id="PS51354">
    <property type="entry name" value="GLUTAREDOXIN_2"/>
    <property type="match status" value="1"/>
</dbReference>
<proteinExistence type="inferred from homology"/>
<name>A0A7G6E7H9_THEFR</name>
<dbReference type="EMBL" id="CP045798">
    <property type="protein sequence ID" value="QNB48033.1"/>
    <property type="molecule type" value="Genomic_DNA"/>
</dbReference>
<evidence type="ECO:0000313" key="4">
    <source>
        <dbReference type="EMBL" id="QNB48033.1"/>
    </source>
</evidence>
<dbReference type="Proteomes" id="UP000515847">
    <property type="component" value="Chromosome"/>
</dbReference>
<dbReference type="Pfam" id="PF13098">
    <property type="entry name" value="Thioredoxin_2"/>
    <property type="match status" value="1"/>
</dbReference>
<organism evidence="4 5">
    <name type="scientific">Thermanaerosceptrum fracticalcis</name>
    <dbReference type="NCBI Taxonomy" id="1712410"/>
    <lineage>
        <taxon>Bacteria</taxon>
        <taxon>Bacillati</taxon>
        <taxon>Bacillota</taxon>
        <taxon>Clostridia</taxon>
        <taxon>Eubacteriales</taxon>
        <taxon>Peptococcaceae</taxon>
        <taxon>Thermanaerosceptrum</taxon>
    </lineage>
</organism>
<comment type="similarity">
    <text evidence="1">Belongs to the thioredoxin family.</text>
</comment>
<dbReference type="Gene3D" id="3.40.30.10">
    <property type="entry name" value="Glutaredoxin"/>
    <property type="match status" value="1"/>
</dbReference>
<dbReference type="CDD" id="cd02947">
    <property type="entry name" value="TRX_family"/>
    <property type="match status" value="1"/>
</dbReference>
<dbReference type="AlphaFoldDB" id="A0A7G6E7H9"/>
<dbReference type="SUPFAM" id="SSF52833">
    <property type="entry name" value="Thioredoxin-like"/>
    <property type="match status" value="1"/>
</dbReference>
<evidence type="ECO:0000259" key="3">
    <source>
        <dbReference type="PROSITE" id="PS51352"/>
    </source>
</evidence>
<reference evidence="4 5" key="1">
    <citation type="journal article" date="2019" name="Front. Microbiol.">
        <title>Thermoanaerosceptrum fracticalcis gen. nov. sp. nov., a Novel Fumarate-Fermenting Microorganism From a Deep Fractured Carbonate Aquifer of the US Great Basin.</title>
        <authorList>
            <person name="Hamilton-Brehm S.D."/>
            <person name="Stewart L.E."/>
            <person name="Zavarin M."/>
            <person name="Caldwell M."/>
            <person name="Lawson P.A."/>
            <person name="Onstott T.C."/>
            <person name="Grzymski J."/>
            <person name="Neveux I."/>
            <person name="Lollar B.S."/>
            <person name="Russell C.E."/>
            <person name="Moser D.P."/>
        </authorList>
    </citation>
    <scope>NUCLEOTIDE SEQUENCE [LARGE SCALE GENOMIC DNA]</scope>
    <source>
        <strain evidence="4 5">DRI-13</strain>
    </source>
</reference>